<evidence type="ECO:0000256" key="3">
    <source>
        <dbReference type="ARBA" id="ARBA00022679"/>
    </source>
</evidence>
<dbReference type="EC" id="2.3.1.9" evidence="2"/>
<feature type="active site" description="Proton acceptor" evidence="6">
    <location>
        <position position="348"/>
    </location>
</feature>
<dbReference type="AlphaFoldDB" id="A0AAE8J4L5"/>
<dbReference type="InterPro" id="IPR020613">
    <property type="entry name" value="Thiolase_CS"/>
</dbReference>
<dbReference type="PROSITE" id="PS00098">
    <property type="entry name" value="THIOLASE_1"/>
    <property type="match status" value="1"/>
</dbReference>
<evidence type="ECO:0000256" key="5">
    <source>
        <dbReference type="ARBA" id="ARBA00030755"/>
    </source>
</evidence>
<dbReference type="PROSITE" id="PS00099">
    <property type="entry name" value="THIOLASE_3"/>
    <property type="match status" value="1"/>
</dbReference>
<dbReference type="InterPro" id="IPR020616">
    <property type="entry name" value="Thiolase_N"/>
</dbReference>
<evidence type="ECO:0000256" key="1">
    <source>
        <dbReference type="ARBA" id="ARBA00010982"/>
    </source>
</evidence>
<dbReference type="RefSeq" id="WP_016265515.1">
    <property type="nucleotide sequence ID" value="NZ_CP017273.1"/>
</dbReference>
<evidence type="ECO:0000313" key="10">
    <source>
        <dbReference type="EMBL" id="SPE20465.1"/>
    </source>
</evidence>
<reference evidence="10 11" key="1">
    <citation type="submission" date="2018-02" db="EMBL/GenBank/DDBJ databases">
        <authorList>
            <person name="Rodrigo-Torres L."/>
            <person name="Arahal R. D."/>
            <person name="Lucena T."/>
        </authorList>
    </citation>
    <scope>NUCLEOTIDE SEQUENCE [LARGE SCALE GENOMIC DNA]</scope>
    <source>
        <strain evidence="10 11">CECT 9267</strain>
    </source>
</reference>
<dbReference type="PIRSF" id="PIRSF000429">
    <property type="entry name" value="Ac-CoA_Ac_transf"/>
    <property type="match status" value="1"/>
</dbReference>
<dbReference type="PANTHER" id="PTHR18919:SF107">
    <property type="entry name" value="ACETYL-COA ACETYLTRANSFERASE, CYTOSOLIC"/>
    <property type="match status" value="1"/>
</dbReference>
<evidence type="ECO:0000259" key="9">
    <source>
        <dbReference type="Pfam" id="PF02803"/>
    </source>
</evidence>
<dbReference type="SUPFAM" id="SSF53901">
    <property type="entry name" value="Thiolase-like"/>
    <property type="match status" value="2"/>
</dbReference>
<name>A0AAE8J4L5_LATSK</name>
<comment type="similarity">
    <text evidence="1 7">Belongs to the thiolase-like superfamily. Thiolase family.</text>
</comment>
<accession>A0AAE8J4L5</accession>
<evidence type="ECO:0000259" key="8">
    <source>
        <dbReference type="Pfam" id="PF00108"/>
    </source>
</evidence>
<comment type="caution">
    <text evidence="10">The sequence shown here is derived from an EMBL/GenBank/DDBJ whole genome shotgun (WGS) entry which is preliminary data.</text>
</comment>
<feature type="active site" description="Proton acceptor" evidence="6">
    <location>
        <position position="378"/>
    </location>
</feature>
<dbReference type="Pfam" id="PF02803">
    <property type="entry name" value="Thiolase_C"/>
    <property type="match status" value="1"/>
</dbReference>
<evidence type="ECO:0000256" key="4">
    <source>
        <dbReference type="ARBA" id="ARBA00023315"/>
    </source>
</evidence>
<evidence type="ECO:0000313" key="11">
    <source>
        <dbReference type="Proteomes" id="UP000239650"/>
    </source>
</evidence>
<dbReference type="InterPro" id="IPR002155">
    <property type="entry name" value="Thiolase"/>
</dbReference>
<feature type="active site" description="Acyl-thioester intermediate" evidence="6">
    <location>
        <position position="88"/>
    </location>
</feature>
<dbReference type="Gene3D" id="3.40.47.10">
    <property type="match status" value="2"/>
</dbReference>
<protein>
    <recommendedName>
        <fullName evidence="2">acetyl-CoA C-acetyltransferase</fullName>
        <ecNumber evidence="2">2.3.1.9</ecNumber>
    </recommendedName>
    <alternativeName>
        <fullName evidence="5">Acetoacetyl-CoA thiolase</fullName>
    </alternativeName>
</protein>
<dbReference type="FunFam" id="3.40.47.10:FF:000010">
    <property type="entry name" value="Acetyl-CoA acetyltransferase (Thiolase)"/>
    <property type="match status" value="1"/>
</dbReference>
<dbReference type="InterPro" id="IPR020610">
    <property type="entry name" value="Thiolase_AS"/>
</dbReference>
<dbReference type="NCBIfam" id="TIGR01930">
    <property type="entry name" value="AcCoA-C-Actrans"/>
    <property type="match status" value="1"/>
</dbReference>
<dbReference type="InterPro" id="IPR020617">
    <property type="entry name" value="Thiolase_C"/>
</dbReference>
<dbReference type="InterPro" id="IPR020615">
    <property type="entry name" value="Thiolase_acyl_enz_int_AS"/>
</dbReference>
<dbReference type="PANTHER" id="PTHR18919">
    <property type="entry name" value="ACETYL-COA C-ACYLTRANSFERASE"/>
    <property type="match status" value="1"/>
</dbReference>
<feature type="domain" description="Thiolase C-terminal" evidence="9">
    <location>
        <begin position="272"/>
        <end position="389"/>
    </location>
</feature>
<evidence type="ECO:0000256" key="2">
    <source>
        <dbReference type="ARBA" id="ARBA00012705"/>
    </source>
</evidence>
<dbReference type="EMBL" id="OKRC01000003">
    <property type="protein sequence ID" value="SPE20465.1"/>
    <property type="molecule type" value="Genomic_DNA"/>
</dbReference>
<evidence type="ECO:0000256" key="7">
    <source>
        <dbReference type="RuleBase" id="RU003557"/>
    </source>
</evidence>
<dbReference type="InterPro" id="IPR016039">
    <property type="entry name" value="Thiolase-like"/>
</dbReference>
<keyword evidence="3 7" id="KW-0808">Transferase</keyword>
<evidence type="ECO:0000256" key="6">
    <source>
        <dbReference type="PIRSR" id="PIRSR000429-1"/>
    </source>
</evidence>
<dbReference type="Pfam" id="PF00108">
    <property type="entry name" value="Thiolase_N"/>
    <property type="match status" value="1"/>
</dbReference>
<organism evidence="10 11">
    <name type="scientific">Latilactobacillus sakei</name>
    <name type="common">Lactobacillus sakei</name>
    <dbReference type="NCBI Taxonomy" id="1599"/>
    <lineage>
        <taxon>Bacteria</taxon>
        <taxon>Bacillati</taxon>
        <taxon>Bacillota</taxon>
        <taxon>Bacilli</taxon>
        <taxon>Lactobacillales</taxon>
        <taxon>Lactobacillaceae</taxon>
        <taxon>Latilactobacillus</taxon>
    </lineage>
</organism>
<gene>
    <name evidence="10" type="primary">thlA</name>
    <name evidence="10" type="ORF">LAS9267_00851</name>
</gene>
<dbReference type="Proteomes" id="UP000239650">
    <property type="component" value="Unassembled WGS sequence"/>
</dbReference>
<dbReference type="CDD" id="cd00751">
    <property type="entry name" value="thiolase"/>
    <property type="match status" value="1"/>
</dbReference>
<dbReference type="PROSITE" id="PS00737">
    <property type="entry name" value="THIOLASE_2"/>
    <property type="match status" value="1"/>
</dbReference>
<proteinExistence type="inferred from homology"/>
<feature type="domain" description="Thiolase N-terminal" evidence="8">
    <location>
        <begin position="4"/>
        <end position="262"/>
    </location>
</feature>
<dbReference type="GO" id="GO:0003985">
    <property type="term" value="F:acetyl-CoA C-acetyltransferase activity"/>
    <property type="evidence" value="ECO:0007669"/>
    <property type="project" value="UniProtKB-EC"/>
</dbReference>
<sequence>MKEVVIMSAKRTPIGKFGGQLASLTAVDLGTIAAKAAIQAAGIEADQIDQAIFGNVLQAGSGQNVARQIALNSGLAQTSVAMTVNEVCGSGLKAIRLAQSAIVMGDADVVLVGGTESMSQAPYLNNGMRFGSKFGDQTVVDSISSEGLNDAFTNKPMGITAENVAAKYGITRLMQDTFALESHQKAAQATQAGWFDAEIVPVTVKQRRATFEVSQDEGIRPDTTLEAMGKLRPAFQADGTVTAANASGINDGASAMIVMSKEKAEALGLVYQATLVGYQEVGLDPNYMGYTPVPAIQQLLAKQDQTVADIDLFEINEAFAASSVAVQNGLALDTAKVNVAGGAVALGHPIGASGTRIMTTLLHQLKRTNKTTGVASLCIGGGLGIAYEIQLNEAWLND</sequence>
<keyword evidence="4 7" id="KW-0012">Acyltransferase</keyword>